<evidence type="ECO:0000313" key="3">
    <source>
        <dbReference type="Proteomes" id="UP000540787"/>
    </source>
</evidence>
<accession>A0A7X0CEL2</accession>
<dbReference type="AlphaFoldDB" id="A0A7X0CEL2"/>
<organism evidence="2 3">
    <name type="scientific">Massilia aurea</name>
    <dbReference type="NCBI Taxonomy" id="373040"/>
    <lineage>
        <taxon>Bacteria</taxon>
        <taxon>Pseudomonadati</taxon>
        <taxon>Pseudomonadota</taxon>
        <taxon>Betaproteobacteria</taxon>
        <taxon>Burkholderiales</taxon>
        <taxon>Oxalobacteraceae</taxon>
        <taxon>Telluria group</taxon>
        <taxon>Massilia</taxon>
    </lineage>
</organism>
<dbReference type="EMBL" id="JACHBX010000002">
    <property type="protein sequence ID" value="MBB6134277.1"/>
    <property type="molecule type" value="Genomic_DNA"/>
</dbReference>
<sequence>MITTMAKQRVGRAVPRLTPLAAAAMLLVAFPAHAELTITPTLLVSEIWTDNVNLTDDASAYSDLITQVSPGITVLNRSRRLTVDATAQVHAFAFLHGDDRRNLADPAVIGQTIDTANTQRSYRGSLRGELARDLFFIDASASRGQQSISAFGPRASNDMYSNRNRTEIDTWSISPYLMHRFGNAAQGTLRYTRDSVGGGDALGYRGTGGDSFLASLASGTGFRTVGWGVNYTRQELGGAEYGDSSNESLSTNLRYIVSQRLSLLANAGYDRYQYEGLGGGDQGANWSLGFAWSPSLRTNLQMTLGRHFYGTTGTLAAVHRSRSTSWNISYDDVVTTSRQQFLLPSTINTAGLLDSMFATAYPDPAERQRVVAAYIQANGLPPSLTDSVNYLSNRFIRQKSLRASVAYRRGYSNAVVSLYATRSNALSNQESDSPLLGSQQGSLNDNVQQQGFDASYTYRLSSRSNVTAGYDVSKNESTSREYEDYQRTLRVGVTRTFGDLRAALDLRRRSGSLGRWYADGASAGGTFTEHALVASVSMKF</sequence>
<dbReference type="Proteomes" id="UP000540787">
    <property type="component" value="Unassembled WGS sequence"/>
</dbReference>
<feature type="chain" id="PRO_5031407253" evidence="1">
    <location>
        <begin position="35"/>
        <end position="540"/>
    </location>
</feature>
<comment type="caution">
    <text evidence="2">The sequence shown here is derived from an EMBL/GenBank/DDBJ whole genome shotgun (WGS) entry which is preliminary data.</text>
</comment>
<keyword evidence="1" id="KW-0732">Signal</keyword>
<gene>
    <name evidence="2" type="ORF">HD842_002419</name>
</gene>
<dbReference type="NCBIfam" id="TIGR03016">
    <property type="entry name" value="pepcterm_hypo_1"/>
    <property type="match status" value="1"/>
</dbReference>
<protein>
    <submittedName>
        <fullName evidence="2">Uncharacterized protein (PEP-CTERM system associated)</fullName>
    </submittedName>
</protein>
<proteinExistence type="predicted"/>
<dbReference type="InterPro" id="IPR017467">
    <property type="entry name" value="CHP03016_PEP-CTERM"/>
</dbReference>
<name>A0A7X0CEL2_9BURK</name>
<evidence type="ECO:0000313" key="2">
    <source>
        <dbReference type="EMBL" id="MBB6134277.1"/>
    </source>
</evidence>
<keyword evidence="3" id="KW-1185">Reference proteome</keyword>
<dbReference type="SUPFAM" id="SSF56935">
    <property type="entry name" value="Porins"/>
    <property type="match status" value="1"/>
</dbReference>
<evidence type="ECO:0000256" key="1">
    <source>
        <dbReference type="SAM" id="SignalP"/>
    </source>
</evidence>
<reference evidence="2 3" key="1">
    <citation type="submission" date="2020-08" db="EMBL/GenBank/DDBJ databases">
        <title>The Agave Microbiome: Exploring the role of microbial communities in plant adaptations to desert environments.</title>
        <authorList>
            <person name="Partida-Martinez L.P."/>
        </authorList>
    </citation>
    <scope>NUCLEOTIDE SEQUENCE [LARGE SCALE GENOMIC DNA]</scope>
    <source>
        <strain evidence="2 3">AT3.2</strain>
    </source>
</reference>
<feature type="signal peptide" evidence="1">
    <location>
        <begin position="1"/>
        <end position="34"/>
    </location>
</feature>